<dbReference type="InterPro" id="IPR018553">
    <property type="entry name" value="E2_Ub-conjug_enz"/>
</dbReference>
<dbReference type="InterPro" id="IPR057668">
    <property type="entry name" value="E2_Ub-conjug_enz_C"/>
</dbReference>
<evidence type="ECO:0000313" key="2">
    <source>
        <dbReference type="EMBL" id="GAT94381.1"/>
    </source>
</evidence>
<dbReference type="PANTHER" id="PTHR31560:SF0">
    <property type="entry name" value="UPF0652 PROTEIN C22H10.08"/>
    <property type="match status" value="1"/>
</dbReference>
<feature type="domain" description="Non-canonical E2 ubiquitin-conjugating enzyme C-terminal" evidence="1">
    <location>
        <begin position="66"/>
        <end position="519"/>
    </location>
</feature>
<dbReference type="AlphaFoldDB" id="A0A5K1U5G8"/>
<dbReference type="PANTHER" id="PTHR31560">
    <property type="entry name" value="UPF0652 PROTEIN C16A11.03C-RELATED"/>
    <property type="match status" value="1"/>
</dbReference>
<accession>A0A5K1U5G8</accession>
<evidence type="ECO:0000313" key="3">
    <source>
        <dbReference type="Proteomes" id="UP000078387"/>
    </source>
</evidence>
<organism evidence="2 3">
    <name type="scientific">Entamoeba histolytica</name>
    <dbReference type="NCBI Taxonomy" id="5759"/>
    <lineage>
        <taxon>Eukaryota</taxon>
        <taxon>Amoebozoa</taxon>
        <taxon>Evosea</taxon>
        <taxon>Archamoebae</taxon>
        <taxon>Mastigamoebida</taxon>
        <taxon>Entamoebidae</taxon>
        <taxon>Entamoeba</taxon>
    </lineage>
</organism>
<reference evidence="2 3" key="1">
    <citation type="submission" date="2016-05" db="EMBL/GenBank/DDBJ databases">
        <title>First whole genome sequencing of Entamoeba histolytica HM1:IMSS-clone-6.</title>
        <authorList>
            <person name="Mukherjee Avik.K."/>
            <person name="Izumyama S."/>
            <person name="Nakada-Tsukui K."/>
            <person name="Nozaki T."/>
        </authorList>
    </citation>
    <scope>NUCLEOTIDE SEQUENCE [LARGE SCALE GENOMIC DNA]</scope>
    <source>
        <strain evidence="2 3">HM1:IMSS clone 6</strain>
    </source>
</reference>
<sequence length="523" mass="60896">MESMGNIVSWDEDESRDINSYGEDNYIKQGNRIEGLIEEGDENKYEITYREHLMKIPDVLFKHYIKYHPMRLNEKERILLEVLDSALDVSEYTDNVDVARSDYGMYYFGSYSYYSQRDVSINKRTKQQIIKEQHQELKQIIIGLLMGNSYRDCIKLLHNPALLEECIQNCFEVGRRFKISNPHLMRTTYQKMMHILQDAILYNPSFIGPEFEQTKKFKEILTVGLFAKENHLEEVFNEPKFRVAVLPAVGSGIERENARKEIIAKYGGETERMLLSISDGFASAASMCGVVHQMLHDLKTRYQEPTPFTDLSIKWGVRGSRISHNHSEQFIFVSQSLTLWWNVMQNMPLLWNITDKEFLSGSNYSLVNTGQGLQRMQSAPNVSEAMHQILAHTKQKLCNDGWRGLSVVHMGDQDVPNCLFFIDKYSQVPWIVAPIVKTTTRIIKDNNKRLDNFFTTYTREQWSTLIYRDFFQHGFDGSGSDGGSCIDGRLTSSWNWCSMIERYIFYPFFLVTDFEGFEGPYKK</sequence>
<dbReference type="VEuPathDB" id="AmoebaDB:EHI_039040"/>
<dbReference type="Pfam" id="PF09418">
    <property type="entry name" value="DUF2009"/>
    <property type="match status" value="1"/>
</dbReference>
<dbReference type="EMBL" id="BDEQ01000001">
    <property type="protein sequence ID" value="GAT94381.1"/>
    <property type="molecule type" value="Genomic_DNA"/>
</dbReference>
<dbReference type="OMA" id="EKQAGMQ"/>
<protein>
    <recommendedName>
        <fullName evidence="1">Non-canonical E2 ubiquitin-conjugating enzyme C-terminal domain-containing protein</fullName>
    </recommendedName>
</protein>
<dbReference type="VEuPathDB" id="AmoebaDB:EHI7A_041760"/>
<name>A0A5K1U5G8_ENTHI</name>
<dbReference type="VEuPathDB" id="AmoebaDB:EHI8A_040600"/>
<dbReference type="VEuPathDB" id="AmoebaDB:EHI5A_071400"/>
<comment type="caution">
    <text evidence="2">The sequence shown here is derived from an EMBL/GenBank/DDBJ whole genome shotgun (WGS) entry which is preliminary data.</text>
</comment>
<gene>
    <name evidence="2" type="ORF">CL6EHI_039040</name>
</gene>
<evidence type="ECO:0000259" key="1">
    <source>
        <dbReference type="Pfam" id="PF09418"/>
    </source>
</evidence>
<dbReference type="Proteomes" id="UP000078387">
    <property type="component" value="Unassembled WGS sequence"/>
</dbReference>
<dbReference type="VEuPathDB" id="AmoebaDB:KM1_082060"/>
<proteinExistence type="predicted"/>